<reference evidence="11" key="1">
    <citation type="submission" date="2016-11" db="EMBL/GenBank/DDBJ databases">
        <authorList>
            <person name="Varghese N."/>
            <person name="Submissions S."/>
        </authorList>
    </citation>
    <scope>NUCLEOTIDE SEQUENCE [LARGE SCALE GENOMIC DNA]</scope>
    <source>
        <strain evidence="11">DSM 15518</strain>
    </source>
</reference>
<dbReference type="Pfam" id="PF03023">
    <property type="entry name" value="MurJ"/>
    <property type="match status" value="1"/>
</dbReference>
<feature type="transmembrane region" description="Helical" evidence="8">
    <location>
        <begin position="382"/>
        <end position="399"/>
    </location>
</feature>
<evidence type="ECO:0000256" key="1">
    <source>
        <dbReference type="ARBA" id="ARBA00004651"/>
    </source>
</evidence>
<comment type="subcellular location">
    <subcellularLocation>
        <location evidence="1 8">Cell membrane</location>
        <topology evidence="1 8">Multi-pass membrane protein</topology>
    </subcellularLocation>
</comment>
<feature type="transmembrane region" description="Helical" evidence="8">
    <location>
        <begin position="344"/>
        <end position="361"/>
    </location>
</feature>
<keyword evidence="8 9" id="KW-0961">Cell wall biogenesis/degradation</keyword>
<sequence length="521" mass="57430">MSKLARSTIGLMIVTLLAKILGFSRELVLASVYGTSAYSDAYLIALNIPVVIFATIGGALATTFIPLYFESNNIDGDTRSLKFANNVFNIVMIISIIVALLGIVFTKPLVKLFAVGFRGNTLKTAIDFTRILIPGIIFIGFSNIMTSYLQIKNNFTIPGLISVPYNIIIIISMLVSIKYGPYTMVWGTLIGMISKFLFQVPFAYRNGYKYEAHISLKDEYLRKMVWLVGPVFIGIAVNQINAMIDRTLASVLPEGSISALNYANKLNQFIMAFFITSIAAVIYPMLSKLSSENNKEKFVGTVVKSINSIIILVMPVSVGAIVLATPVVKFLFQRGAFNITATKMTSIALVFYSIGLIGYGLRDILGRVFYSLKDTKTPMINGAMAMIMNIILNLILVKFMGHAGLAFATSISALICIFLLFNSLKKKIGYFGQDKILKTTLKSLASAIVMGIITFFTYKFLIKVLGLSFITEAIALFGSVFIGALVYGILVIILKVEEVNMIIDMINRKLKRKSYIKEKSS</sequence>
<dbReference type="PANTHER" id="PTHR47019:SF1">
    <property type="entry name" value="LIPID II FLIPPASE MURJ"/>
    <property type="match status" value="1"/>
</dbReference>
<dbReference type="EMBL" id="FRAE01000041">
    <property type="protein sequence ID" value="SHK18121.1"/>
    <property type="molecule type" value="Genomic_DNA"/>
</dbReference>
<dbReference type="GO" id="GO:0071555">
    <property type="term" value="P:cell wall organization"/>
    <property type="evidence" value="ECO:0007669"/>
    <property type="project" value="UniProtKB-UniRule"/>
</dbReference>
<dbReference type="PRINTS" id="PR01806">
    <property type="entry name" value="VIRFACTRMVIN"/>
</dbReference>
<dbReference type="Proteomes" id="UP000242497">
    <property type="component" value="Unassembled WGS sequence"/>
</dbReference>
<comment type="pathway">
    <text evidence="8">Cell wall biogenesis; peptidoglycan biosynthesis.</text>
</comment>
<feature type="transmembrane region" description="Helical" evidence="8">
    <location>
        <begin position="444"/>
        <end position="462"/>
    </location>
</feature>
<dbReference type="STRING" id="1123349.SAMN02744037_01816"/>
<dbReference type="PANTHER" id="PTHR47019">
    <property type="entry name" value="LIPID II FLIPPASE MURJ"/>
    <property type="match status" value="1"/>
</dbReference>
<dbReference type="GO" id="GO:0034204">
    <property type="term" value="P:lipid translocation"/>
    <property type="evidence" value="ECO:0007669"/>
    <property type="project" value="TreeGrafter"/>
</dbReference>
<dbReference type="GO" id="GO:0005886">
    <property type="term" value="C:plasma membrane"/>
    <property type="evidence" value="ECO:0007669"/>
    <property type="project" value="UniProtKB-SubCell"/>
</dbReference>
<comment type="function">
    <text evidence="8 9">Involved in peptidoglycan biosynthesis. Transports lipid-linked peptidoglycan precursors from the inner to the outer leaflet of the cytoplasmic membrane.</text>
</comment>
<gene>
    <name evidence="8" type="primary">murJ</name>
    <name evidence="10" type="ORF">SAMN02744037_01816</name>
</gene>
<keyword evidence="5 8" id="KW-0573">Peptidoglycan synthesis</keyword>
<dbReference type="PIRSF" id="PIRSF002869">
    <property type="entry name" value="MviN"/>
    <property type="match status" value="1"/>
</dbReference>
<evidence type="ECO:0000313" key="11">
    <source>
        <dbReference type="Proteomes" id="UP000242497"/>
    </source>
</evidence>
<dbReference type="GO" id="GO:0009252">
    <property type="term" value="P:peptidoglycan biosynthetic process"/>
    <property type="evidence" value="ECO:0007669"/>
    <property type="project" value="UniProtKB-UniRule"/>
</dbReference>
<feature type="transmembrane region" description="Helical" evidence="8">
    <location>
        <begin position="306"/>
        <end position="332"/>
    </location>
</feature>
<comment type="similarity">
    <text evidence="8 9">Belongs to the MurJ/MviN family.</text>
</comment>
<keyword evidence="3 8" id="KW-0812">Transmembrane</keyword>
<dbReference type="NCBIfam" id="TIGR01695">
    <property type="entry name" value="murJ_mviN"/>
    <property type="match status" value="1"/>
</dbReference>
<dbReference type="UniPathway" id="UPA00219"/>
<keyword evidence="6 8" id="KW-1133">Transmembrane helix</keyword>
<feature type="transmembrane region" description="Helical" evidence="8">
    <location>
        <begin position="46"/>
        <end position="69"/>
    </location>
</feature>
<keyword evidence="8 9" id="KW-0813">Transport</keyword>
<feature type="transmembrane region" description="Helical" evidence="8">
    <location>
        <begin position="183"/>
        <end position="204"/>
    </location>
</feature>
<name>A0A1M6QD52_9FIRM</name>
<organism evidence="10 11">
    <name type="scientific">Tepidibacter formicigenes DSM 15518</name>
    <dbReference type="NCBI Taxonomy" id="1123349"/>
    <lineage>
        <taxon>Bacteria</taxon>
        <taxon>Bacillati</taxon>
        <taxon>Bacillota</taxon>
        <taxon>Clostridia</taxon>
        <taxon>Peptostreptococcales</taxon>
        <taxon>Peptostreptococcaceae</taxon>
        <taxon>Tepidibacter</taxon>
    </lineage>
</organism>
<keyword evidence="2 8" id="KW-1003">Cell membrane</keyword>
<proteinExistence type="inferred from homology"/>
<dbReference type="HAMAP" id="MF_02078">
    <property type="entry name" value="MurJ_MviN"/>
    <property type="match status" value="1"/>
</dbReference>
<keyword evidence="4 8" id="KW-0133">Cell shape</keyword>
<dbReference type="AlphaFoldDB" id="A0A1M6QD52"/>
<dbReference type="CDD" id="cd13123">
    <property type="entry name" value="MATE_MurJ_like"/>
    <property type="match status" value="1"/>
</dbReference>
<evidence type="ECO:0000256" key="7">
    <source>
        <dbReference type="ARBA" id="ARBA00023136"/>
    </source>
</evidence>
<dbReference type="GO" id="GO:0008360">
    <property type="term" value="P:regulation of cell shape"/>
    <property type="evidence" value="ECO:0007669"/>
    <property type="project" value="UniProtKB-UniRule"/>
</dbReference>
<dbReference type="InterPro" id="IPR051050">
    <property type="entry name" value="Lipid_II_flippase_MurJ/MviN"/>
</dbReference>
<keyword evidence="7 8" id="KW-0472">Membrane</keyword>
<dbReference type="GO" id="GO:0015648">
    <property type="term" value="F:lipid-linked peptidoglycan transporter activity"/>
    <property type="evidence" value="ECO:0007669"/>
    <property type="project" value="UniProtKB-UniRule"/>
</dbReference>
<evidence type="ECO:0000256" key="2">
    <source>
        <dbReference type="ARBA" id="ARBA00022475"/>
    </source>
</evidence>
<feature type="transmembrane region" description="Helical" evidence="8">
    <location>
        <begin position="405"/>
        <end position="424"/>
    </location>
</feature>
<feature type="transmembrane region" description="Helical" evidence="8">
    <location>
        <begin position="157"/>
        <end position="177"/>
    </location>
</feature>
<accession>A0A1M6QD52</accession>
<evidence type="ECO:0000256" key="6">
    <source>
        <dbReference type="ARBA" id="ARBA00022989"/>
    </source>
</evidence>
<feature type="transmembrane region" description="Helical" evidence="8">
    <location>
        <begin position="225"/>
        <end position="244"/>
    </location>
</feature>
<feature type="transmembrane region" description="Helical" evidence="8">
    <location>
        <begin position="81"/>
        <end position="105"/>
    </location>
</feature>
<evidence type="ECO:0000256" key="8">
    <source>
        <dbReference type="HAMAP-Rule" id="MF_02078"/>
    </source>
</evidence>
<feature type="transmembrane region" description="Helical" evidence="8">
    <location>
        <begin position="474"/>
        <end position="494"/>
    </location>
</feature>
<evidence type="ECO:0000256" key="9">
    <source>
        <dbReference type="PIRNR" id="PIRNR002869"/>
    </source>
</evidence>
<dbReference type="RefSeq" id="WP_072889253.1">
    <property type="nucleotide sequence ID" value="NZ_FRAE01000041.1"/>
</dbReference>
<feature type="transmembrane region" description="Helical" evidence="8">
    <location>
        <begin position="125"/>
        <end position="145"/>
    </location>
</feature>
<evidence type="ECO:0000256" key="3">
    <source>
        <dbReference type="ARBA" id="ARBA00022692"/>
    </source>
</evidence>
<dbReference type="OrthoDB" id="9804143at2"/>
<evidence type="ECO:0000256" key="5">
    <source>
        <dbReference type="ARBA" id="ARBA00022984"/>
    </source>
</evidence>
<dbReference type="InterPro" id="IPR004268">
    <property type="entry name" value="MurJ"/>
</dbReference>
<protein>
    <recommendedName>
        <fullName evidence="8">Probable lipid II flippase MurJ</fullName>
    </recommendedName>
</protein>
<evidence type="ECO:0000313" key="10">
    <source>
        <dbReference type="EMBL" id="SHK18121.1"/>
    </source>
</evidence>
<feature type="transmembrane region" description="Helical" evidence="8">
    <location>
        <begin position="269"/>
        <end position="286"/>
    </location>
</feature>
<keyword evidence="11" id="KW-1185">Reference proteome</keyword>
<evidence type="ECO:0000256" key="4">
    <source>
        <dbReference type="ARBA" id="ARBA00022960"/>
    </source>
</evidence>